<dbReference type="GO" id="GO:0004252">
    <property type="term" value="F:serine-type endopeptidase activity"/>
    <property type="evidence" value="ECO:0007669"/>
    <property type="project" value="InterPro"/>
</dbReference>
<evidence type="ECO:0000256" key="2">
    <source>
        <dbReference type="ARBA" id="ARBA00022525"/>
    </source>
</evidence>
<sequence>MRSRAAFPHPMFTTFTDFRKFLPEGIAKRSLLFFSRINPLKALFPRFTSHSATSREDQLLGLTYWTLLFYPGGSNQFKIIRFLPFSFPPKFWISYVIIRMPANKSDYIILQTLKFFCYCYLNYQDIDFINNRSKIIQKMSLNLLKYVVVILYFINLIYSQDEGNQFQCDCVEYWECILRGGSPLAYCDYSDKVCCFGPEGSALAVGILPKKGKLASCGQKGADSGKDGVSEAGEWSWHAAILEKSLELYVCGGSLIDEYWILTAAHCVDDYSSSRFLKVRLGEHDVSSSTEQYPHEEFDVSRIVLHPKFNNETLENDIALVRLSTPVKRKPHINIVCLPDTKTEESELLASSSCYITGWGRRTETTNHSFVLKEVNVPIWQQERCESSLQLQFGSEFSLPGSSLCAGAEGRDACDGDGGGPLVCRKKSRWYQLGVISFGIGCGRRNTPGVYTRVQAFVPWVYDTVSKYGTEYQIK</sequence>
<dbReference type="FunFam" id="2.40.10.10:FF:000038">
    <property type="entry name" value="Serine protease"/>
    <property type="match status" value="1"/>
</dbReference>
<reference evidence="5" key="1">
    <citation type="submission" date="2020-08" db="EMBL/GenBank/DDBJ databases">
        <title>Multicomponent nature underlies the extraordinary mechanical properties of spider dragline silk.</title>
        <authorList>
            <person name="Kono N."/>
            <person name="Nakamura H."/>
            <person name="Mori M."/>
            <person name="Yoshida Y."/>
            <person name="Ohtoshi R."/>
            <person name="Malay A.D."/>
            <person name="Moran D.A.P."/>
            <person name="Tomita M."/>
            <person name="Numata K."/>
            <person name="Arakawa K."/>
        </authorList>
    </citation>
    <scope>NUCLEOTIDE SEQUENCE</scope>
</reference>
<dbReference type="GO" id="GO:0005576">
    <property type="term" value="C:extracellular region"/>
    <property type="evidence" value="ECO:0007669"/>
    <property type="project" value="UniProtKB-SubCell"/>
</dbReference>
<keyword evidence="3" id="KW-1015">Disulfide bond</keyword>
<dbReference type="EMBL" id="BMAW01049498">
    <property type="protein sequence ID" value="GFS70838.1"/>
    <property type="molecule type" value="Genomic_DNA"/>
</dbReference>
<dbReference type="AlphaFoldDB" id="A0A8X6MPA6"/>
<evidence type="ECO:0000259" key="4">
    <source>
        <dbReference type="PROSITE" id="PS50240"/>
    </source>
</evidence>
<feature type="domain" description="Peptidase S1" evidence="4">
    <location>
        <begin position="222"/>
        <end position="466"/>
    </location>
</feature>
<dbReference type="Gene3D" id="2.40.10.10">
    <property type="entry name" value="Trypsin-like serine proteases"/>
    <property type="match status" value="2"/>
</dbReference>
<dbReference type="SUPFAM" id="SSF50494">
    <property type="entry name" value="Trypsin-like serine proteases"/>
    <property type="match status" value="1"/>
</dbReference>
<evidence type="ECO:0000256" key="1">
    <source>
        <dbReference type="ARBA" id="ARBA00004613"/>
    </source>
</evidence>
<dbReference type="PANTHER" id="PTHR24258:SF116">
    <property type="entry name" value="FI16631P1-RELATED"/>
    <property type="match status" value="1"/>
</dbReference>
<name>A0A8X6MPA6_NEPPI</name>
<dbReference type="InterPro" id="IPR009003">
    <property type="entry name" value="Peptidase_S1_PA"/>
</dbReference>
<comment type="caution">
    <text evidence="5">The sequence shown here is derived from an EMBL/GenBank/DDBJ whole genome shotgun (WGS) entry which is preliminary data.</text>
</comment>
<proteinExistence type="predicted"/>
<dbReference type="CDD" id="cd00190">
    <property type="entry name" value="Tryp_SPc"/>
    <property type="match status" value="1"/>
</dbReference>
<gene>
    <name evidence="5" type="primary">Prss52</name>
    <name evidence="5" type="ORF">NPIL_323871</name>
</gene>
<dbReference type="Pfam" id="PF00089">
    <property type="entry name" value="Trypsin"/>
    <property type="match status" value="1"/>
</dbReference>
<dbReference type="InterPro" id="IPR018114">
    <property type="entry name" value="TRYPSIN_HIS"/>
</dbReference>
<evidence type="ECO:0000313" key="6">
    <source>
        <dbReference type="Proteomes" id="UP000887013"/>
    </source>
</evidence>
<organism evidence="5 6">
    <name type="scientific">Nephila pilipes</name>
    <name type="common">Giant wood spider</name>
    <name type="synonym">Nephila maculata</name>
    <dbReference type="NCBI Taxonomy" id="299642"/>
    <lineage>
        <taxon>Eukaryota</taxon>
        <taxon>Metazoa</taxon>
        <taxon>Ecdysozoa</taxon>
        <taxon>Arthropoda</taxon>
        <taxon>Chelicerata</taxon>
        <taxon>Arachnida</taxon>
        <taxon>Araneae</taxon>
        <taxon>Araneomorphae</taxon>
        <taxon>Entelegynae</taxon>
        <taxon>Araneoidea</taxon>
        <taxon>Nephilidae</taxon>
        <taxon>Nephila</taxon>
    </lineage>
</organism>
<dbReference type="GO" id="GO:0006508">
    <property type="term" value="P:proteolysis"/>
    <property type="evidence" value="ECO:0007669"/>
    <property type="project" value="UniProtKB-KW"/>
</dbReference>
<protein>
    <submittedName>
        <fullName evidence="5">Serine protease 52</fullName>
    </submittedName>
</protein>
<evidence type="ECO:0000256" key="3">
    <source>
        <dbReference type="ARBA" id="ARBA00023157"/>
    </source>
</evidence>
<dbReference type="OrthoDB" id="5918597at2759"/>
<dbReference type="PROSITE" id="PS50240">
    <property type="entry name" value="TRYPSIN_DOM"/>
    <property type="match status" value="1"/>
</dbReference>
<dbReference type="InterPro" id="IPR043504">
    <property type="entry name" value="Peptidase_S1_PA_chymotrypsin"/>
</dbReference>
<dbReference type="InterPro" id="IPR001254">
    <property type="entry name" value="Trypsin_dom"/>
</dbReference>
<keyword evidence="5" id="KW-0378">Hydrolase</keyword>
<dbReference type="PANTHER" id="PTHR24258">
    <property type="entry name" value="SERINE PROTEASE-RELATED"/>
    <property type="match status" value="1"/>
</dbReference>
<comment type="subcellular location">
    <subcellularLocation>
        <location evidence="1">Secreted</location>
    </subcellularLocation>
</comment>
<dbReference type="SMART" id="SM00020">
    <property type="entry name" value="Tryp_SPc"/>
    <property type="match status" value="1"/>
</dbReference>
<dbReference type="Proteomes" id="UP000887013">
    <property type="component" value="Unassembled WGS sequence"/>
</dbReference>
<keyword evidence="6" id="KW-1185">Reference proteome</keyword>
<evidence type="ECO:0000313" key="5">
    <source>
        <dbReference type="EMBL" id="GFS70838.1"/>
    </source>
</evidence>
<dbReference type="InterPro" id="IPR001314">
    <property type="entry name" value="Peptidase_S1A"/>
</dbReference>
<keyword evidence="5" id="KW-0645">Protease</keyword>
<accession>A0A8X6MPA6</accession>
<dbReference type="PRINTS" id="PR00722">
    <property type="entry name" value="CHYMOTRYPSIN"/>
</dbReference>
<dbReference type="PROSITE" id="PS00134">
    <property type="entry name" value="TRYPSIN_HIS"/>
    <property type="match status" value="1"/>
</dbReference>
<keyword evidence="2" id="KW-0964">Secreted</keyword>